<evidence type="ECO:0000256" key="4">
    <source>
        <dbReference type="ARBA" id="ARBA00022771"/>
    </source>
</evidence>
<feature type="domain" description="RING-type" evidence="7">
    <location>
        <begin position="192"/>
        <end position="233"/>
    </location>
</feature>
<keyword evidence="9" id="KW-1185">Reference proteome</keyword>
<dbReference type="InterPro" id="IPR001841">
    <property type="entry name" value="Znf_RING"/>
</dbReference>
<dbReference type="AlphaFoldDB" id="A0A8X7YLT9"/>
<keyword evidence="4 6" id="KW-0863">Zinc-finger</keyword>
<organism evidence="8 9">
    <name type="scientific">Populus tomentosa</name>
    <name type="common">Chinese white poplar</name>
    <dbReference type="NCBI Taxonomy" id="118781"/>
    <lineage>
        <taxon>Eukaryota</taxon>
        <taxon>Viridiplantae</taxon>
        <taxon>Streptophyta</taxon>
        <taxon>Embryophyta</taxon>
        <taxon>Tracheophyta</taxon>
        <taxon>Spermatophyta</taxon>
        <taxon>Magnoliopsida</taxon>
        <taxon>eudicotyledons</taxon>
        <taxon>Gunneridae</taxon>
        <taxon>Pentapetalae</taxon>
        <taxon>rosids</taxon>
        <taxon>fabids</taxon>
        <taxon>Malpighiales</taxon>
        <taxon>Salicaceae</taxon>
        <taxon>Saliceae</taxon>
        <taxon>Populus</taxon>
    </lineage>
</organism>
<evidence type="ECO:0000256" key="3">
    <source>
        <dbReference type="ARBA" id="ARBA00022723"/>
    </source>
</evidence>
<dbReference type="SMART" id="SM00184">
    <property type="entry name" value="RING"/>
    <property type="match status" value="1"/>
</dbReference>
<dbReference type="Proteomes" id="UP000886885">
    <property type="component" value="Chromosome 12D"/>
</dbReference>
<comment type="catalytic activity">
    <reaction evidence="1">
        <text>S-ubiquitinyl-[E2 ubiquitin-conjugating enzyme]-L-cysteine + [acceptor protein]-L-lysine = [E2 ubiquitin-conjugating enzyme]-L-cysteine + N(6)-ubiquitinyl-[acceptor protein]-L-lysine.</text>
        <dbReference type="EC" id="2.3.2.27"/>
    </reaction>
</comment>
<reference evidence="8" key="1">
    <citation type="journal article" date="2020" name="bioRxiv">
        <title>Hybrid origin of Populus tomentosa Carr. identified through genome sequencing and phylogenomic analysis.</title>
        <authorList>
            <person name="An X."/>
            <person name="Gao K."/>
            <person name="Chen Z."/>
            <person name="Li J."/>
            <person name="Yang X."/>
            <person name="Yang X."/>
            <person name="Zhou J."/>
            <person name="Guo T."/>
            <person name="Zhao T."/>
            <person name="Huang S."/>
            <person name="Miao D."/>
            <person name="Khan W.U."/>
            <person name="Rao P."/>
            <person name="Ye M."/>
            <person name="Lei B."/>
            <person name="Liao W."/>
            <person name="Wang J."/>
            <person name="Ji L."/>
            <person name="Li Y."/>
            <person name="Guo B."/>
            <person name="Mustafa N.S."/>
            <person name="Li S."/>
            <person name="Yun Q."/>
            <person name="Keller S.R."/>
            <person name="Mao J."/>
            <person name="Zhang R."/>
            <person name="Strauss S.H."/>
        </authorList>
    </citation>
    <scope>NUCLEOTIDE SEQUENCE</scope>
    <source>
        <strain evidence="8">GM15</strain>
        <tissue evidence="8">Leaf</tissue>
    </source>
</reference>
<evidence type="ECO:0000259" key="7">
    <source>
        <dbReference type="PROSITE" id="PS50089"/>
    </source>
</evidence>
<evidence type="ECO:0000256" key="1">
    <source>
        <dbReference type="ARBA" id="ARBA00000900"/>
    </source>
</evidence>
<dbReference type="EC" id="2.3.2.27" evidence="2"/>
<dbReference type="GO" id="GO:0016567">
    <property type="term" value="P:protein ubiquitination"/>
    <property type="evidence" value="ECO:0007669"/>
    <property type="project" value="TreeGrafter"/>
</dbReference>
<accession>A0A8X7YLT9</accession>
<evidence type="ECO:0000256" key="5">
    <source>
        <dbReference type="ARBA" id="ARBA00022833"/>
    </source>
</evidence>
<proteinExistence type="predicted"/>
<keyword evidence="5" id="KW-0862">Zinc</keyword>
<evidence type="ECO:0000256" key="2">
    <source>
        <dbReference type="ARBA" id="ARBA00012483"/>
    </source>
</evidence>
<keyword evidence="3" id="KW-0479">Metal-binding</keyword>
<dbReference type="EMBL" id="JAAWWB010000024">
    <property type="protein sequence ID" value="KAG6753251.1"/>
    <property type="molecule type" value="Genomic_DNA"/>
</dbReference>
<protein>
    <recommendedName>
        <fullName evidence="2">RING-type E3 ubiquitin transferase</fullName>
        <ecNumber evidence="2">2.3.2.27</ecNumber>
    </recommendedName>
</protein>
<dbReference type="InterPro" id="IPR011016">
    <property type="entry name" value="Znf_RING-CH"/>
</dbReference>
<comment type="caution">
    <text evidence="8">The sequence shown here is derived from an EMBL/GenBank/DDBJ whole genome shotgun (WGS) entry which is preliminary data.</text>
</comment>
<dbReference type="PANTHER" id="PTHR15710:SF196">
    <property type="entry name" value="F6A14.12 PROTEIN-RELATED"/>
    <property type="match status" value="1"/>
</dbReference>
<dbReference type="PROSITE" id="PS50089">
    <property type="entry name" value="ZF_RING_2"/>
    <property type="match status" value="1"/>
</dbReference>
<dbReference type="GO" id="GO:0005737">
    <property type="term" value="C:cytoplasm"/>
    <property type="evidence" value="ECO:0007669"/>
    <property type="project" value="TreeGrafter"/>
</dbReference>
<dbReference type="GO" id="GO:0008270">
    <property type="term" value="F:zinc ion binding"/>
    <property type="evidence" value="ECO:0007669"/>
    <property type="project" value="UniProtKB-KW"/>
</dbReference>
<dbReference type="GO" id="GO:0061630">
    <property type="term" value="F:ubiquitin protein ligase activity"/>
    <property type="evidence" value="ECO:0007669"/>
    <property type="project" value="UniProtKB-EC"/>
</dbReference>
<dbReference type="OrthoDB" id="21204at2759"/>
<evidence type="ECO:0000313" key="8">
    <source>
        <dbReference type="EMBL" id="KAG6753251.1"/>
    </source>
</evidence>
<gene>
    <name evidence="8" type="ORF">POTOM_043301</name>
</gene>
<evidence type="ECO:0000256" key="6">
    <source>
        <dbReference type="PROSITE-ProRule" id="PRU00175"/>
    </source>
</evidence>
<name>A0A8X7YLT9_POPTO</name>
<evidence type="ECO:0000313" key="9">
    <source>
        <dbReference type="Proteomes" id="UP000886885"/>
    </source>
</evidence>
<dbReference type="SMART" id="SM00744">
    <property type="entry name" value="RINGv"/>
    <property type="match status" value="1"/>
</dbReference>
<dbReference type="Pfam" id="PF13639">
    <property type="entry name" value="zf-RING_2"/>
    <property type="match status" value="1"/>
</dbReference>
<dbReference type="PANTHER" id="PTHR15710">
    <property type="entry name" value="E3 UBIQUITIN-PROTEIN LIGASE PRAJA"/>
    <property type="match status" value="1"/>
</dbReference>
<dbReference type="CDD" id="cd16454">
    <property type="entry name" value="RING-H2_PA-TM-RING"/>
    <property type="match status" value="1"/>
</dbReference>
<sequence length="238" mass="26960">MSSARRFVFSLDRKEVLLNNTNDNRPSVVRVQFFLNNMIYRYMVAPGAPARPIRLSAPRRELAMTKIVDVPVDTTHMELSLQCESAEALTSMGVPRTQQTDQLLASMVSQTKRLLAITRLPNGSTVSMWIRVLAIEPQEFEYNEYEAGRIPRADLRQQRRPNPASTTSVERSLEEVVINFNHQDAGSSSGVCAVCMEEFESGIEAARTPCSHVYHRHCITKWLQESNTCPLCRRELSS</sequence>